<evidence type="ECO:0000313" key="5">
    <source>
        <dbReference type="Proteomes" id="UP001597182"/>
    </source>
</evidence>
<evidence type="ECO:0000256" key="1">
    <source>
        <dbReference type="ARBA" id="ARBA00006174"/>
    </source>
</evidence>
<sequence>MTISGRLAELVVGTEPAALPEATRTATSMHTLDTLGCALAALGLDAVPYVRASYAERGVSGPASVVGQAGGLPADMAAMVNGALAHALDYDDTHAGSIVHVSAATVPAALAMGEHTGRSGAEVLTAIALGNEVSVRLGRPAGAALHARGFHPTGVCGVFGATATAARLAGADAEQTRNAFGIAGSMAGGLMEFLADGSETKPFHPGWAAHAAINAVWFALHGATGPATVVEGDRGFFGAYLRGEEPDLSSVTDGLGERWLTDEIAFKPYPACHYVHAPLDALSAILDEEHLGAGDIAEITAFTDETGVILVLEPAADKAAPRTAYDAKFSIPYAFGARVAHGAVGVETFTDQAIGDPDVLAVAAKVRYELRRYSDTGGSFGGGVRVVTTDGRVFENELRHQRGGAENPLTDADVAAKFTSNAAVALPSDEVARLAAFVLGMSDAPDLGPLAVLRAATVKGGGGLSSRGGGPPRPGPGR</sequence>
<feature type="domain" description="MmgE/PrpD N-terminal" evidence="2">
    <location>
        <begin position="6"/>
        <end position="247"/>
    </location>
</feature>
<dbReference type="Proteomes" id="UP001597182">
    <property type="component" value="Unassembled WGS sequence"/>
</dbReference>
<dbReference type="InterPro" id="IPR045336">
    <property type="entry name" value="MmgE_PrpD_N"/>
</dbReference>
<proteinExistence type="inferred from homology"/>
<gene>
    <name evidence="4" type="ORF">ACFQ34_17445</name>
</gene>
<comment type="similarity">
    <text evidence="1">Belongs to the PrpD family.</text>
</comment>
<keyword evidence="5" id="KW-1185">Reference proteome</keyword>
<reference evidence="5" key="1">
    <citation type="journal article" date="2019" name="Int. J. Syst. Evol. Microbiol.">
        <title>The Global Catalogue of Microorganisms (GCM) 10K type strain sequencing project: providing services to taxonomists for standard genome sequencing and annotation.</title>
        <authorList>
            <consortium name="The Broad Institute Genomics Platform"/>
            <consortium name="The Broad Institute Genome Sequencing Center for Infectious Disease"/>
            <person name="Wu L."/>
            <person name="Ma J."/>
        </authorList>
    </citation>
    <scope>NUCLEOTIDE SEQUENCE [LARGE SCALE GENOMIC DNA]</scope>
    <source>
        <strain evidence="5">CCUG 49018</strain>
    </source>
</reference>
<feature type="domain" description="MmgE/PrpD C-terminal" evidence="3">
    <location>
        <begin position="269"/>
        <end position="438"/>
    </location>
</feature>
<dbReference type="Pfam" id="PF03972">
    <property type="entry name" value="MmgE_PrpD_N"/>
    <property type="match status" value="1"/>
</dbReference>
<comment type="caution">
    <text evidence="4">The sequence shown here is derived from an EMBL/GenBank/DDBJ whole genome shotgun (WGS) entry which is preliminary data.</text>
</comment>
<name>A0ABW3VKB9_9PSEU</name>
<dbReference type="InterPro" id="IPR042188">
    <property type="entry name" value="MmgE/PrpD_sf_2"/>
</dbReference>
<evidence type="ECO:0000259" key="2">
    <source>
        <dbReference type="Pfam" id="PF03972"/>
    </source>
</evidence>
<organism evidence="4 5">
    <name type="scientific">Pseudonocardia benzenivorans</name>
    <dbReference type="NCBI Taxonomy" id="228005"/>
    <lineage>
        <taxon>Bacteria</taxon>
        <taxon>Bacillati</taxon>
        <taxon>Actinomycetota</taxon>
        <taxon>Actinomycetes</taxon>
        <taxon>Pseudonocardiales</taxon>
        <taxon>Pseudonocardiaceae</taxon>
        <taxon>Pseudonocardia</taxon>
    </lineage>
</organism>
<evidence type="ECO:0000259" key="3">
    <source>
        <dbReference type="Pfam" id="PF19305"/>
    </source>
</evidence>
<dbReference type="Gene3D" id="1.10.4100.10">
    <property type="entry name" value="2-methylcitrate dehydratase PrpD"/>
    <property type="match status" value="1"/>
</dbReference>
<dbReference type="InterPro" id="IPR042183">
    <property type="entry name" value="MmgE/PrpD_sf_1"/>
</dbReference>
<dbReference type="InterPro" id="IPR045337">
    <property type="entry name" value="MmgE_PrpD_C"/>
</dbReference>
<accession>A0ABW3VKB9</accession>
<dbReference type="Pfam" id="PF19305">
    <property type="entry name" value="MmgE_PrpD_C"/>
    <property type="match status" value="1"/>
</dbReference>
<dbReference type="PANTHER" id="PTHR16943">
    <property type="entry name" value="2-METHYLCITRATE DEHYDRATASE-RELATED"/>
    <property type="match status" value="1"/>
</dbReference>
<dbReference type="EMBL" id="JBHTMB010000144">
    <property type="protein sequence ID" value="MFD1235078.1"/>
    <property type="molecule type" value="Genomic_DNA"/>
</dbReference>
<evidence type="ECO:0000313" key="4">
    <source>
        <dbReference type="EMBL" id="MFD1235078.1"/>
    </source>
</evidence>
<dbReference type="SUPFAM" id="SSF103378">
    <property type="entry name" value="2-methylcitrate dehydratase PrpD"/>
    <property type="match status" value="1"/>
</dbReference>
<protein>
    <submittedName>
        <fullName evidence="4">MmgE/PrpD family protein</fullName>
    </submittedName>
</protein>
<dbReference type="InterPro" id="IPR005656">
    <property type="entry name" value="MmgE_PrpD"/>
</dbReference>
<dbReference type="PANTHER" id="PTHR16943:SF8">
    <property type="entry name" value="2-METHYLCITRATE DEHYDRATASE"/>
    <property type="match status" value="1"/>
</dbReference>
<dbReference type="InterPro" id="IPR036148">
    <property type="entry name" value="MmgE/PrpD_sf"/>
</dbReference>
<dbReference type="RefSeq" id="WP_013672319.1">
    <property type="nucleotide sequence ID" value="NZ_BAABKS010000080.1"/>
</dbReference>
<dbReference type="Gene3D" id="3.30.1330.120">
    <property type="entry name" value="2-methylcitrate dehydratase PrpD"/>
    <property type="match status" value="1"/>
</dbReference>